<gene>
    <name evidence="5" type="ORF">CP975_32700</name>
</gene>
<feature type="repeat" description="TPR" evidence="3">
    <location>
        <begin position="934"/>
        <end position="967"/>
    </location>
</feature>
<accession>A0A5J6HS11</accession>
<organism evidence="5 6">
    <name type="scientific">Streptomyces alboniger</name>
    <dbReference type="NCBI Taxonomy" id="132473"/>
    <lineage>
        <taxon>Bacteria</taxon>
        <taxon>Bacillati</taxon>
        <taxon>Actinomycetota</taxon>
        <taxon>Actinomycetes</taxon>
        <taxon>Kitasatosporales</taxon>
        <taxon>Streptomycetaceae</taxon>
        <taxon>Streptomyces</taxon>
        <taxon>Streptomyces aurantiacus group</taxon>
    </lineage>
</organism>
<evidence type="ECO:0000313" key="5">
    <source>
        <dbReference type="EMBL" id="QEV21654.1"/>
    </source>
</evidence>
<feature type="repeat" description="TPR" evidence="3">
    <location>
        <begin position="798"/>
        <end position="831"/>
    </location>
</feature>
<feature type="repeat" description="TPR" evidence="3">
    <location>
        <begin position="593"/>
        <end position="626"/>
    </location>
</feature>
<evidence type="ECO:0000256" key="4">
    <source>
        <dbReference type="SAM" id="MobiDB-lite"/>
    </source>
</evidence>
<proteinExistence type="predicted"/>
<dbReference type="Proteomes" id="UP000326553">
    <property type="component" value="Chromosome"/>
</dbReference>
<dbReference type="PANTHER" id="PTHR44858:SF1">
    <property type="entry name" value="UDP-N-ACETYLGLUCOSAMINE--PEPTIDE N-ACETYLGLUCOSAMINYLTRANSFERASE SPINDLY-RELATED"/>
    <property type="match status" value="1"/>
</dbReference>
<feature type="repeat" description="TPR" evidence="3">
    <location>
        <begin position="559"/>
        <end position="592"/>
    </location>
</feature>
<dbReference type="PROSITE" id="PS50293">
    <property type="entry name" value="TPR_REGION"/>
    <property type="match status" value="2"/>
</dbReference>
<dbReference type="Gene3D" id="1.25.40.10">
    <property type="entry name" value="Tetratricopeptide repeat domain"/>
    <property type="match status" value="6"/>
</dbReference>
<keyword evidence="2 3" id="KW-0802">TPR repeat</keyword>
<dbReference type="InterPro" id="IPR011990">
    <property type="entry name" value="TPR-like_helical_dom_sf"/>
</dbReference>
<dbReference type="KEGG" id="salw:CP975_32700"/>
<evidence type="ECO:0000256" key="1">
    <source>
        <dbReference type="ARBA" id="ARBA00022737"/>
    </source>
</evidence>
<evidence type="ECO:0000313" key="6">
    <source>
        <dbReference type="Proteomes" id="UP000326553"/>
    </source>
</evidence>
<evidence type="ECO:0000256" key="2">
    <source>
        <dbReference type="ARBA" id="ARBA00022803"/>
    </source>
</evidence>
<dbReference type="Pfam" id="PF13414">
    <property type="entry name" value="TPR_11"/>
    <property type="match status" value="2"/>
</dbReference>
<dbReference type="SUPFAM" id="SSF48452">
    <property type="entry name" value="TPR-like"/>
    <property type="match status" value="3"/>
</dbReference>
<dbReference type="Pfam" id="PF13424">
    <property type="entry name" value="TPR_12"/>
    <property type="match status" value="1"/>
</dbReference>
<dbReference type="OrthoDB" id="9814944at2"/>
<evidence type="ECO:0000256" key="3">
    <source>
        <dbReference type="PROSITE-ProRule" id="PRU00339"/>
    </source>
</evidence>
<feature type="repeat" description="TPR" evidence="3">
    <location>
        <begin position="662"/>
        <end position="695"/>
    </location>
</feature>
<keyword evidence="1" id="KW-0677">Repeat</keyword>
<feature type="region of interest" description="Disordered" evidence="4">
    <location>
        <begin position="1"/>
        <end position="24"/>
    </location>
</feature>
<reference evidence="5 6" key="1">
    <citation type="submission" date="2017-09" db="EMBL/GenBank/DDBJ databases">
        <authorList>
            <person name="Lee N."/>
            <person name="Cho B.-K."/>
        </authorList>
    </citation>
    <scope>NUCLEOTIDE SEQUENCE [LARGE SCALE GENOMIC DNA]</scope>
    <source>
        <strain evidence="5 6">ATCC 12461</strain>
    </source>
</reference>
<dbReference type="EMBL" id="CP023695">
    <property type="protein sequence ID" value="QEV21654.1"/>
    <property type="molecule type" value="Genomic_DNA"/>
</dbReference>
<dbReference type="GO" id="GO:0046813">
    <property type="term" value="P:receptor-mediated virion attachment to host cell"/>
    <property type="evidence" value="ECO:0007669"/>
    <property type="project" value="TreeGrafter"/>
</dbReference>
<feature type="repeat" description="TPR" evidence="3">
    <location>
        <begin position="900"/>
        <end position="933"/>
    </location>
</feature>
<dbReference type="InterPro" id="IPR019734">
    <property type="entry name" value="TPR_rpt"/>
</dbReference>
<sequence>MRQGVGQLAERQPSRQNLNRRRRRTGFVGRQGELGVFRDNLSRDPADDAFQYLFHVHGQAGVGKTSMVRQWEALAREAGALTAYLDDDVHSVIEAMEAISAQFERQGVALKGFKKLLAAYRQRRHEAESPLTVAGVGCAQDAGGGASPTASPSSTIAAQAGLAGLGMVPGMGAVAGAMDPQQLAQGADRIRASLSGRFRNHADVQLVLSPVRMLTPVFMDDLAEAAARSPRVVLFFDVFERTSPVLNEWLRDILVGEEYPGLPVNVLAVLSGQGRLDARCWGDHLDLVADIPLAVFTEEEARQLLAARGVTHEETIQVILHLTGRLPVLVDTLALNRPQEPGEVADPSETAVERFLKWVSTPEQRAAAQACALPLQMDEDIYRETVPEALADQYGWLRGLPFVTGQAGRCRYHDVVRAAMLRLQRTQSPTRWQQQHTRLADIHRRRGQALQATLAPNDGWPHSAWREHRLNETYHRLCARPDLALPDALHDLVRACDAGTAVLRRWVHMVVQAGKDSADERLASWGDRLAAAFAEPADDLVSALSLVLAAPELPAEDRTLAHMLRGRQHRRSGEYEAALTDYARALALTPDFARALYGRGETLRLMGRYDRALHSLSRALDVEPDDPWSILARGQTYEAMGRYDDALADFSRLKESDDDVGWCALFHRGDTYRSMGRYTEALADCDEAIGRKPDDAWAVVRRGMVYQAMGRVEEALADYDHAAEQQATRAWACTVRAQIHRSARRFEAALADHDRAGEAEPHDAWVIGNRAETYQAMGRYDDALADHDRAIELDPEGAWVIANRGDTYRAMGRYEEAGADYDSAVRFQPEEPWHLVRRGWAHEGMGRCDDALADYDRAIEMAPAQAWMWAVRAQFLQRVGRYEDALADDDRAIELDPGNASVLSSRAYVFRLLRRYEDALADYDRVIALDPTDEWAFVGRGEAYRALGRYEEAVADYDHAIEVDPEEPWRLSKRALAYRALGRYEDALADCYHVLRIRPDNAWYHLECAVVLRLLRRRPEAGDHIRRAVEIYSDEADGEGPAAAHARGNLLVVHCAADAWGEAAAELERFLACGPRRRRIREALDDLKDLQGVLPMDHQQMEPIRRRLEGAVTLP</sequence>
<feature type="repeat" description="TPR" evidence="3">
    <location>
        <begin position="764"/>
        <end position="797"/>
    </location>
</feature>
<dbReference type="SMART" id="SM00028">
    <property type="entry name" value="TPR"/>
    <property type="match status" value="14"/>
</dbReference>
<keyword evidence="6" id="KW-1185">Reference proteome</keyword>
<protein>
    <submittedName>
        <fullName evidence="5">Tetratricopeptide repeat protein</fullName>
    </submittedName>
</protein>
<dbReference type="AlphaFoldDB" id="A0A5J6HS11"/>
<name>A0A5J6HS11_STRAD</name>
<dbReference type="PROSITE" id="PS50005">
    <property type="entry name" value="TPR"/>
    <property type="match status" value="8"/>
</dbReference>
<dbReference type="InterPro" id="IPR050498">
    <property type="entry name" value="Ycf3"/>
</dbReference>
<dbReference type="PANTHER" id="PTHR44858">
    <property type="entry name" value="TETRATRICOPEPTIDE REPEAT PROTEIN 6"/>
    <property type="match status" value="1"/>
</dbReference>
<dbReference type="Pfam" id="PF13432">
    <property type="entry name" value="TPR_16"/>
    <property type="match status" value="2"/>
</dbReference>
<feature type="repeat" description="TPR" evidence="3">
    <location>
        <begin position="866"/>
        <end position="899"/>
    </location>
</feature>
<dbReference type="GO" id="GO:0009279">
    <property type="term" value="C:cell outer membrane"/>
    <property type="evidence" value="ECO:0007669"/>
    <property type="project" value="TreeGrafter"/>
</dbReference>